<proteinExistence type="predicted"/>
<dbReference type="AlphaFoldDB" id="A0A3M4A2E6"/>
<evidence type="ECO:0000256" key="1">
    <source>
        <dbReference type="SAM" id="MobiDB-lite"/>
    </source>
</evidence>
<name>A0A3M4A2E6_PSEMA</name>
<reference evidence="2 3" key="1">
    <citation type="submission" date="2018-08" db="EMBL/GenBank/DDBJ databases">
        <title>Recombination of ecologically and evolutionarily significant loci maintains genetic cohesion in the Pseudomonas syringae species complex.</title>
        <authorList>
            <person name="Dillon M."/>
            <person name="Thakur S."/>
            <person name="Almeida R.N.D."/>
            <person name="Weir B.S."/>
            <person name="Guttman D.S."/>
        </authorList>
    </citation>
    <scope>NUCLEOTIDE SEQUENCE [LARGE SCALE GENOMIC DNA]</scope>
    <source>
        <strain evidence="2 3">ICMP 3555</strain>
    </source>
</reference>
<sequence>MDRSLIVAKKTIPKQTSSTPSVKPPPRLPKKPKAQLPFPIIAFAANNSVLYPIDAIDGTWATLTLPKGATDRRFFMAIKGQVEPAFDPVLVDDDEDVVPIAAPSLSLMIGHTVLMWYTARVEGKEETSLVLELEVQHIREVHLAGSRPEFVHAEYEWSTWWLWMSDFEGDETITIDAWPMIQPGQRLFVTVAGDQHQAPYPFIWVVYDHMVTEAEAHAGHVFELELSRRWMSQRQDYSALTIHFGVIWDGTEPVPPDPGDPHLENPLPTNAQDFHLRTTTLLRVDPGLDLPPPHLRESTECTPGHWVLNPVNSASGGHADVTYDWIAPGDHVCAYASGPGLETQPLGCKDVKKGETSLAFEVAPWIIAALFNQTLTLTYTVRFNGNDPQHSPERVIKVLEPLLTVPEIAEATGDTLDLNNFRGNATGVVPYFDYLEAAECCWMWVSGTLEGGAAYRFDVLEDEPLKPEWFPDGVETPISRAQLQKLADCSEFTLHFAASFNRRCERATAIEFPSRTFTIVQEDLVLVAPTVREAVGNQLTIYNGREGVTVRVKYPSISDHQQIRVCWKRTDGTCLPLASQPGNHALGHVDFSIPREAVIEAAGETVTINYTVTSACKLATSEDLGLHISLPVRLPTPGVPQATPQATQGGILDLRTFAGDASITVQKWWFILLGQVGWLECRGTKDDGTSYTIHVMVNQPINASDLANGLSRVLKRDELNKLRNRTPLDVVFKCTTKVGGHAGNAVEFPLLHLAFRKAFRDVTDFNPQGPEGGLNGWKRGAGATDERDMQVKSGTMPDGQPGYHMFDWGYTNTSNPVTQREKLYKVYTELESGRTYRFSAWVRDNSNVGLKPRLVLVAAGREVVPVTEPGVAWQLLQGVFTATSTPMRLSVDNLRMGIAPGNDFDVTWIVVEEIV</sequence>
<comment type="caution">
    <text evidence="2">The sequence shown here is derived from an EMBL/GenBank/DDBJ whole genome shotgun (WGS) entry which is preliminary data.</text>
</comment>
<dbReference type="EMBL" id="RBQF01000379">
    <property type="protein sequence ID" value="RMP01071.1"/>
    <property type="molecule type" value="Genomic_DNA"/>
</dbReference>
<dbReference type="Proteomes" id="UP000276587">
    <property type="component" value="Unassembled WGS sequence"/>
</dbReference>
<evidence type="ECO:0008006" key="4">
    <source>
        <dbReference type="Google" id="ProtNLM"/>
    </source>
</evidence>
<evidence type="ECO:0000313" key="3">
    <source>
        <dbReference type="Proteomes" id="UP000276587"/>
    </source>
</evidence>
<gene>
    <name evidence="2" type="ORF">ALQ29_05600</name>
</gene>
<evidence type="ECO:0000313" key="2">
    <source>
        <dbReference type="EMBL" id="RMP01071.1"/>
    </source>
</evidence>
<accession>A0A3M4A2E6</accession>
<organism evidence="2 3">
    <name type="scientific">Pseudomonas marginalis pv. marginalis</name>
    <dbReference type="NCBI Taxonomy" id="97473"/>
    <lineage>
        <taxon>Bacteria</taxon>
        <taxon>Pseudomonadati</taxon>
        <taxon>Pseudomonadota</taxon>
        <taxon>Gammaproteobacteria</taxon>
        <taxon>Pseudomonadales</taxon>
        <taxon>Pseudomonadaceae</taxon>
        <taxon>Pseudomonas</taxon>
    </lineage>
</organism>
<feature type="region of interest" description="Disordered" evidence="1">
    <location>
        <begin position="1"/>
        <end position="31"/>
    </location>
</feature>
<protein>
    <recommendedName>
        <fullName evidence="4">CBM-cenC domain-containing protein</fullName>
    </recommendedName>
</protein>
<keyword evidence="3" id="KW-1185">Reference proteome</keyword>